<evidence type="ECO:0000313" key="1">
    <source>
        <dbReference type="EMBL" id="EOY19966.1"/>
    </source>
</evidence>
<evidence type="ECO:0000313" key="2">
    <source>
        <dbReference type="Proteomes" id="UP000026915"/>
    </source>
</evidence>
<dbReference type="Gramene" id="EOY19966">
    <property type="protein sequence ID" value="EOY19966"/>
    <property type="gene ID" value="TCM_045369"/>
</dbReference>
<name>A0A061FS92_THECC</name>
<dbReference type="EMBL" id="CM001888">
    <property type="protein sequence ID" value="EOY19966.1"/>
    <property type="molecule type" value="Genomic_DNA"/>
</dbReference>
<dbReference type="Proteomes" id="UP000026915">
    <property type="component" value="Chromosome 10"/>
</dbReference>
<organism evidence="1 2">
    <name type="scientific">Theobroma cacao</name>
    <name type="common">Cacao</name>
    <name type="synonym">Cocoa</name>
    <dbReference type="NCBI Taxonomy" id="3641"/>
    <lineage>
        <taxon>Eukaryota</taxon>
        <taxon>Viridiplantae</taxon>
        <taxon>Streptophyta</taxon>
        <taxon>Embryophyta</taxon>
        <taxon>Tracheophyta</taxon>
        <taxon>Spermatophyta</taxon>
        <taxon>Magnoliopsida</taxon>
        <taxon>eudicotyledons</taxon>
        <taxon>Gunneridae</taxon>
        <taxon>Pentapetalae</taxon>
        <taxon>rosids</taxon>
        <taxon>malvids</taxon>
        <taxon>Malvales</taxon>
        <taxon>Malvaceae</taxon>
        <taxon>Byttnerioideae</taxon>
        <taxon>Theobroma</taxon>
    </lineage>
</organism>
<gene>
    <name evidence="1" type="ORF">TCM_045369</name>
</gene>
<dbReference type="HOGENOM" id="CLU_2459191_0_0_1"/>
<proteinExistence type="predicted"/>
<protein>
    <submittedName>
        <fullName evidence="1">Uncharacterized protein</fullName>
    </submittedName>
</protein>
<sequence>MTNILRCSVGSLPFTYLGIPLGVSPRAASTWEPVVDQFRQRPLRASSKNWRSFNELSYGVEALILPSVNVVATVVDCCLCLYGVATKVV</sequence>
<keyword evidence="2" id="KW-1185">Reference proteome</keyword>
<dbReference type="AlphaFoldDB" id="A0A061FS92"/>
<dbReference type="InParanoid" id="A0A061FS92"/>
<reference evidence="1 2" key="1">
    <citation type="journal article" date="2013" name="Genome Biol.">
        <title>The genome sequence of the most widely cultivated cacao type and its use to identify candidate genes regulating pod color.</title>
        <authorList>
            <person name="Motamayor J.C."/>
            <person name="Mockaitis K."/>
            <person name="Schmutz J."/>
            <person name="Haiminen N."/>
            <person name="Iii D.L."/>
            <person name="Cornejo O."/>
            <person name="Findley S.D."/>
            <person name="Zheng P."/>
            <person name="Utro F."/>
            <person name="Royaert S."/>
            <person name="Saski C."/>
            <person name="Jenkins J."/>
            <person name="Podicheti R."/>
            <person name="Zhao M."/>
            <person name="Scheffler B.E."/>
            <person name="Stack J.C."/>
            <person name="Feltus F.A."/>
            <person name="Mustiga G.M."/>
            <person name="Amores F."/>
            <person name="Phillips W."/>
            <person name="Marelli J.P."/>
            <person name="May G.D."/>
            <person name="Shapiro H."/>
            <person name="Ma J."/>
            <person name="Bustamante C.D."/>
            <person name="Schnell R.J."/>
            <person name="Main D."/>
            <person name="Gilbert D."/>
            <person name="Parida L."/>
            <person name="Kuhn D.N."/>
        </authorList>
    </citation>
    <scope>NUCLEOTIDE SEQUENCE [LARGE SCALE GENOMIC DNA]</scope>
    <source>
        <strain evidence="2">cv. Matina 1-6</strain>
    </source>
</reference>
<accession>A0A061FS92</accession>